<gene>
    <name evidence="3" type="ORF">TrVE_jg8593</name>
</gene>
<reference evidence="4" key="1">
    <citation type="journal article" date="2023" name="Commun. Biol.">
        <title>Genome analysis of Parmales, the sister group of diatoms, reveals the evolutionary specialization of diatoms from phago-mixotrophs to photoautotrophs.</title>
        <authorList>
            <person name="Ban H."/>
            <person name="Sato S."/>
            <person name="Yoshikawa S."/>
            <person name="Yamada K."/>
            <person name="Nakamura Y."/>
            <person name="Ichinomiya M."/>
            <person name="Sato N."/>
            <person name="Blanc-Mathieu R."/>
            <person name="Endo H."/>
            <person name="Kuwata A."/>
            <person name="Ogata H."/>
        </authorList>
    </citation>
    <scope>NUCLEOTIDE SEQUENCE [LARGE SCALE GENOMIC DNA]</scope>
    <source>
        <strain evidence="4">NIES 3699</strain>
    </source>
</reference>
<feature type="region of interest" description="Disordered" evidence="1">
    <location>
        <begin position="207"/>
        <end position="250"/>
    </location>
</feature>
<dbReference type="Proteomes" id="UP001165160">
    <property type="component" value="Unassembled WGS sequence"/>
</dbReference>
<dbReference type="InterPro" id="IPR018958">
    <property type="entry name" value="Knr4/Smi1-like_dom"/>
</dbReference>
<organism evidence="3 4">
    <name type="scientific">Triparma verrucosa</name>
    <dbReference type="NCBI Taxonomy" id="1606542"/>
    <lineage>
        <taxon>Eukaryota</taxon>
        <taxon>Sar</taxon>
        <taxon>Stramenopiles</taxon>
        <taxon>Ochrophyta</taxon>
        <taxon>Bolidophyceae</taxon>
        <taxon>Parmales</taxon>
        <taxon>Triparmaceae</taxon>
        <taxon>Triparma</taxon>
    </lineage>
</organism>
<accession>A0A9W7FGJ5</accession>
<feature type="compositionally biased region" description="Acidic residues" evidence="1">
    <location>
        <begin position="212"/>
        <end position="222"/>
    </location>
</feature>
<dbReference type="SUPFAM" id="SSF160631">
    <property type="entry name" value="SMI1/KNR4-like"/>
    <property type="match status" value="1"/>
</dbReference>
<dbReference type="AlphaFoldDB" id="A0A9W7FGJ5"/>
<dbReference type="SMART" id="SM00860">
    <property type="entry name" value="SMI1_KNR4"/>
    <property type="match status" value="1"/>
</dbReference>
<dbReference type="InterPro" id="IPR039231">
    <property type="entry name" value="TPGS2"/>
</dbReference>
<name>A0A9W7FGJ5_9STRA</name>
<feature type="domain" description="Knr4/Smi1-like" evidence="2">
    <location>
        <begin position="35"/>
        <end position="275"/>
    </location>
</feature>
<dbReference type="EMBL" id="BRXX01000433">
    <property type="protein sequence ID" value="GMI11701.1"/>
    <property type="molecule type" value="Genomic_DNA"/>
</dbReference>
<evidence type="ECO:0000259" key="2">
    <source>
        <dbReference type="SMART" id="SM00860"/>
    </source>
</evidence>
<keyword evidence="4" id="KW-1185">Reference proteome</keyword>
<feature type="compositionally biased region" description="Low complexity" evidence="1">
    <location>
        <begin position="228"/>
        <end position="250"/>
    </location>
</feature>
<evidence type="ECO:0000313" key="3">
    <source>
        <dbReference type="EMBL" id="GMI11701.1"/>
    </source>
</evidence>
<dbReference type="PANTHER" id="PTHR31854:SF2">
    <property type="entry name" value="TUBULIN POLYGLUTAMYLASE COMPLEX SUBUNIT 2"/>
    <property type="match status" value="1"/>
</dbReference>
<comment type="caution">
    <text evidence="3">The sequence shown here is derived from an EMBL/GenBank/DDBJ whole genome shotgun (WGS) entry which is preliminary data.</text>
</comment>
<dbReference type="InterPro" id="IPR037883">
    <property type="entry name" value="Knr4/Smi1-like_sf"/>
</dbReference>
<evidence type="ECO:0000313" key="4">
    <source>
        <dbReference type="Proteomes" id="UP001165160"/>
    </source>
</evidence>
<proteinExistence type="predicted"/>
<evidence type="ECO:0000256" key="1">
    <source>
        <dbReference type="SAM" id="MobiDB-lite"/>
    </source>
</evidence>
<dbReference type="PANTHER" id="PTHR31854">
    <property type="entry name" value="TUBULIN POLYGLUTAMYLASE COMPLEX SUBUNIT 2"/>
    <property type="match status" value="1"/>
</dbReference>
<protein>
    <recommendedName>
        <fullName evidence="2">Knr4/Smi1-like domain-containing protein</fullName>
    </recommendedName>
</protein>
<sequence>MSHSRETIHWITNHVTTYLSTLPGTSSISLSTPHPASPHQLQKWESQSSLPLPPDLKSFYSYCGDGLTFRWYASSASVGIRSGEVLDMRKAVNKYGVSAQDVSSHTLPNPFAVAAAPNHEINDDSKYLAGLGHINGISDLTPIHFPDESDDPFLEYYNRLNYGDNYIMPCDPSWNSNGVVKAFSVHDLDSFGTVALVYGLQNYRDGLPASNDDNDDDDDDNDNGPIASSPSLSSSPKKSTATPPPSLSSAPEVWFRDRSNKWWFLCKDFTCYLRLMIVHLGIRGWWTSFTTHNLDPNCRQLMIRFCPERMLFDEANKIYKTPNERTIKNNNE</sequence>